<dbReference type="InterPro" id="IPR023393">
    <property type="entry name" value="START-like_dom_sf"/>
</dbReference>
<evidence type="ECO:0000313" key="1">
    <source>
        <dbReference type="EMBL" id="GLR18353.1"/>
    </source>
</evidence>
<gene>
    <name evidence="1" type="ORF">GCM10007940_29690</name>
</gene>
<organism evidence="1 2">
    <name type="scientific">Portibacter lacus</name>
    <dbReference type="NCBI Taxonomy" id="1099794"/>
    <lineage>
        <taxon>Bacteria</taxon>
        <taxon>Pseudomonadati</taxon>
        <taxon>Bacteroidota</taxon>
        <taxon>Saprospiria</taxon>
        <taxon>Saprospirales</taxon>
        <taxon>Haliscomenobacteraceae</taxon>
        <taxon>Portibacter</taxon>
    </lineage>
</organism>
<reference evidence="1" key="1">
    <citation type="journal article" date="2014" name="Int. J. Syst. Evol. Microbiol.">
        <title>Complete genome sequence of Corynebacterium casei LMG S-19264T (=DSM 44701T), isolated from a smear-ripened cheese.</title>
        <authorList>
            <consortium name="US DOE Joint Genome Institute (JGI-PGF)"/>
            <person name="Walter F."/>
            <person name="Albersmeier A."/>
            <person name="Kalinowski J."/>
            <person name="Ruckert C."/>
        </authorList>
    </citation>
    <scope>NUCLEOTIDE SEQUENCE</scope>
    <source>
        <strain evidence="1">NBRC 108769</strain>
    </source>
</reference>
<dbReference type="SUPFAM" id="SSF55961">
    <property type="entry name" value="Bet v1-like"/>
    <property type="match status" value="1"/>
</dbReference>
<reference evidence="1" key="2">
    <citation type="submission" date="2023-01" db="EMBL/GenBank/DDBJ databases">
        <title>Draft genome sequence of Portibacter lacus strain NBRC 108769.</title>
        <authorList>
            <person name="Sun Q."/>
            <person name="Mori K."/>
        </authorList>
    </citation>
    <scope>NUCLEOTIDE SEQUENCE</scope>
    <source>
        <strain evidence="1">NBRC 108769</strain>
    </source>
</reference>
<keyword evidence="2" id="KW-1185">Reference proteome</keyword>
<dbReference type="Proteomes" id="UP001156666">
    <property type="component" value="Unassembled WGS sequence"/>
</dbReference>
<dbReference type="EMBL" id="BSOH01000020">
    <property type="protein sequence ID" value="GLR18353.1"/>
    <property type="molecule type" value="Genomic_DNA"/>
</dbReference>
<evidence type="ECO:0008006" key="3">
    <source>
        <dbReference type="Google" id="ProtNLM"/>
    </source>
</evidence>
<dbReference type="AlphaFoldDB" id="A0AA37SPB1"/>
<name>A0AA37SPB1_9BACT</name>
<dbReference type="Gene3D" id="3.30.530.20">
    <property type="match status" value="1"/>
</dbReference>
<evidence type="ECO:0000313" key="2">
    <source>
        <dbReference type="Proteomes" id="UP001156666"/>
    </source>
</evidence>
<sequence length="91" mass="10842">MRVKITAYESPHYFVDEMLEGSFKFMKHKHEFKVSGKDTIMIDTFSFSSPLGILGRIVDDLILKKYMTKFLLERNEMIKEFAESEKWKQIL</sequence>
<accession>A0AA37SPB1</accession>
<comment type="caution">
    <text evidence="1">The sequence shown here is derived from an EMBL/GenBank/DDBJ whole genome shotgun (WGS) entry which is preliminary data.</text>
</comment>
<proteinExistence type="predicted"/>
<protein>
    <recommendedName>
        <fullName evidence="3">Cell division protein</fullName>
    </recommendedName>
</protein>